<evidence type="ECO:0000259" key="4">
    <source>
        <dbReference type="PROSITE" id="PS50987"/>
    </source>
</evidence>
<dbReference type="Pfam" id="PF01022">
    <property type="entry name" value="HTH_5"/>
    <property type="match status" value="1"/>
</dbReference>
<dbReference type="InterPro" id="IPR001845">
    <property type="entry name" value="HTH_ArsR_DNA-bd_dom"/>
</dbReference>
<keyword evidence="6" id="KW-1185">Reference proteome</keyword>
<evidence type="ECO:0000313" key="5">
    <source>
        <dbReference type="EMBL" id="MFD2535687.1"/>
    </source>
</evidence>
<evidence type="ECO:0000313" key="6">
    <source>
        <dbReference type="Proteomes" id="UP001597441"/>
    </source>
</evidence>
<dbReference type="EMBL" id="JBHULK010000004">
    <property type="protein sequence ID" value="MFD2535687.1"/>
    <property type="molecule type" value="Genomic_DNA"/>
</dbReference>
<dbReference type="RefSeq" id="WP_388018657.1">
    <property type="nucleotide sequence ID" value="NZ_JBHUDT010000004.1"/>
</dbReference>
<evidence type="ECO:0000256" key="1">
    <source>
        <dbReference type="ARBA" id="ARBA00023015"/>
    </source>
</evidence>
<evidence type="ECO:0000256" key="2">
    <source>
        <dbReference type="ARBA" id="ARBA00023125"/>
    </source>
</evidence>
<dbReference type="SMART" id="SM00418">
    <property type="entry name" value="HTH_ARSR"/>
    <property type="match status" value="1"/>
</dbReference>
<feature type="domain" description="HTH arsR-type" evidence="4">
    <location>
        <begin position="8"/>
        <end position="103"/>
    </location>
</feature>
<sequence length="107" mass="12087">MGISKLNLHTENTNQIARISKVFAHPARVAILKYISQQDGCICNDLVDEIGLSQPTISQHLTVIGNEGLLKVIFKGKNKSYRINIERFEEFQMLVTAFFNKTKSNCC</sequence>
<dbReference type="PRINTS" id="PR00778">
    <property type="entry name" value="HTHARSR"/>
</dbReference>
<keyword evidence="2" id="KW-0238">DNA-binding</keyword>
<dbReference type="InterPro" id="IPR011991">
    <property type="entry name" value="ArsR-like_HTH"/>
</dbReference>
<keyword evidence="1" id="KW-0805">Transcription regulation</keyword>
<dbReference type="InterPro" id="IPR036388">
    <property type="entry name" value="WH-like_DNA-bd_sf"/>
</dbReference>
<keyword evidence="3" id="KW-0804">Transcription</keyword>
<dbReference type="NCBIfam" id="NF033788">
    <property type="entry name" value="HTH_metalloreg"/>
    <property type="match status" value="1"/>
</dbReference>
<evidence type="ECO:0000256" key="3">
    <source>
        <dbReference type="ARBA" id="ARBA00023163"/>
    </source>
</evidence>
<dbReference type="Gene3D" id="1.10.10.10">
    <property type="entry name" value="Winged helix-like DNA-binding domain superfamily/Winged helix DNA-binding domain"/>
    <property type="match status" value="1"/>
</dbReference>
<dbReference type="InterPro" id="IPR036390">
    <property type="entry name" value="WH_DNA-bd_sf"/>
</dbReference>
<dbReference type="Proteomes" id="UP001597441">
    <property type="component" value="Unassembled WGS sequence"/>
</dbReference>
<organism evidence="5 6">
    <name type="scientific">Gelatiniphilus marinus</name>
    <dbReference type="NCBI Taxonomy" id="1759464"/>
    <lineage>
        <taxon>Bacteria</taxon>
        <taxon>Pseudomonadati</taxon>
        <taxon>Bacteroidota</taxon>
        <taxon>Flavobacteriia</taxon>
        <taxon>Flavobacteriales</taxon>
        <taxon>Flavobacteriaceae</taxon>
        <taxon>Gelatiniphilus</taxon>
    </lineage>
</organism>
<name>A0ABW5JUR6_9FLAO</name>
<dbReference type="SUPFAM" id="SSF46785">
    <property type="entry name" value="Winged helix' DNA-binding domain"/>
    <property type="match status" value="1"/>
</dbReference>
<dbReference type="InterPro" id="IPR051081">
    <property type="entry name" value="HTH_MetalResp_TranReg"/>
</dbReference>
<reference evidence="6" key="1">
    <citation type="journal article" date="2019" name="Int. J. Syst. Evol. Microbiol.">
        <title>The Global Catalogue of Microorganisms (GCM) 10K type strain sequencing project: providing services to taxonomists for standard genome sequencing and annotation.</title>
        <authorList>
            <consortium name="The Broad Institute Genomics Platform"/>
            <consortium name="The Broad Institute Genome Sequencing Center for Infectious Disease"/>
            <person name="Wu L."/>
            <person name="Ma J."/>
        </authorList>
    </citation>
    <scope>NUCLEOTIDE SEQUENCE [LARGE SCALE GENOMIC DNA]</scope>
    <source>
        <strain evidence="6">KCTC 42903</strain>
    </source>
</reference>
<dbReference type="PANTHER" id="PTHR33154:SF15">
    <property type="entry name" value="REGULATORY PROTEIN ARSR"/>
    <property type="match status" value="1"/>
</dbReference>
<accession>A0ABW5JUR6</accession>
<protein>
    <submittedName>
        <fullName evidence="5">ArsR/SmtB family transcription factor</fullName>
    </submittedName>
</protein>
<proteinExistence type="predicted"/>
<dbReference type="PROSITE" id="PS50987">
    <property type="entry name" value="HTH_ARSR_2"/>
    <property type="match status" value="1"/>
</dbReference>
<dbReference type="CDD" id="cd00090">
    <property type="entry name" value="HTH_ARSR"/>
    <property type="match status" value="1"/>
</dbReference>
<gene>
    <name evidence="5" type="ORF">ACFSQS_11295</name>
</gene>
<comment type="caution">
    <text evidence="5">The sequence shown here is derived from an EMBL/GenBank/DDBJ whole genome shotgun (WGS) entry which is preliminary data.</text>
</comment>
<dbReference type="PANTHER" id="PTHR33154">
    <property type="entry name" value="TRANSCRIPTIONAL REGULATOR, ARSR FAMILY"/>
    <property type="match status" value="1"/>
</dbReference>